<dbReference type="GO" id="GO:0004425">
    <property type="term" value="F:indole-3-glycerol-phosphate synthase activity"/>
    <property type="evidence" value="ECO:0007669"/>
    <property type="project" value="UniProtKB-UniRule"/>
</dbReference>
<dbReference type="EMBL" id="QVTE01000008">
    <property type="protein sequence ID" value="RFU71119.1"/>
    <property type="molecule type" value="Genomic_DNA"/>
</dbReference>
<proteinExistence type="inferred from homology"/>
<dbReference type="PANTHER" id="PTHR22854">
    <property type="entry name" value="TRYPTOPHAN BIOSYNTHESIS PROTEIN"/>
    <property type="match status" value="1"/>
</dbReference>
<comment type="similarity">
    <text evidence="3 9">Belongs to the TrpC family.</text>
</comment>
<dbReference type="GO" id="GO:0004640">
    <property type="term" value="F:phosphoribosylanthranilate isomerase activity"/>
    <property type="evidence" value="ECO:0007669"/>
    <property type="project" value="TreeGrafter"/>
</dbReference>
<comment type="caution">
    <text evidence="11">The sequence shown here is derived from an EMBL/GenBank/DDBJ whole genome shotgun (WGS) entry which is preliminary data.</text>
</comment>
<keyword evidence="5 9" id="KW-0210">Decarboxylase</keyword>
<organism evidence="11 12">
    <name type="scientific">Peribacillus saganii</name>
    <dbReference type="NCBI Taxonomy" id="2303992"/>
    <lineage>
        <taxon>Bacteria</taxon>
        <taxon>Bacillati</taxon>
        <taxon>Bacillota</taxon>
        <taxon>Bacilli</taxon>
        <taxon>Bacillales</taxon>
        <taxon>Bacillaceae</taxon>
        <taxon>Peribacillus</taxon>
    </lineage>
</organism>
<keyword evidence="4 9" id="KW-0028">Amino-acid biosynthesis</keyword>
<dbReference type="SUPFAM" id="SSF51366">
    <property type="entry name" value="Ribulose-phoshate binding barrel"/>
    <property type="match status" value="1"/>
</dbReference>
<dbReference type="GO" id="GO:0000162">
    <property type="term" value="P:L-tryptophan biosynthetic process"/>
    <property type="evidence" value="ECO:0007669"/>
    <property type="project" value="UniProtKB-UniRule"/>
</dbReference>
<accession>A0A372LSE4</accession>
<dbReference type="InterPro" id="IPR011060">
    <property type="entry name" value="RibuloseP-bd_barrel"/>
</dbReference>
<evidence type="ECO:0000256" key="4">
    <source>
        <dbReference type="ARBA" id="ARBA00022605"/>
    </source>
</evidence>
<evidence type="ECO:0000256" key="9">
    <source>
        <dbReference type="HAMAP-Rule" id="MF_00134"/>
    </source>
</evidence>
<keyword evidence="8 9" id="KW-0456">Lyase</keyword>
<keyword evidence="7 9" id="KW-0057">Aromatic amino acid biosynthesis</keyword>
<evidence type="ECO:0000256" key="2">
    <source>
        <dbReference type="ARBA" id="ARBA00004696"/>
    </source>
</evidence>
<evidence type="ECO:0000256" key="7">
    <source>
        <dbReference type="ARBA" id="ARBA00023141"/>
    </source>
</evidence>
<evidence type="ECO:0000256" key="1">
    <source>
        <dbReference type="ARBA" id="ARBA00001633"/>
    </source>
</evidence>
<reference evidence="11 12" key="1">
    <citation type="submission" date="2018-08" db="EMBL/GenBank/DDBJ databases">
        <title>Bacillus chawlae sp. nov., Bacillus glennii sp. nov., and Bacillus saganii sp. nov. Isolated from the Vehicle Assembly Building at Kennedy Space Center where the Viking Spacecraft were Assembled.</title>
        <authorList>
            <person name="Seuylemezian A."/>
            <person name="Vaishampayan P."/>
        </authorList>
    </citation>
    <scope>NUCLEOTIDE SEQUENCE [LARGE SCALE GENOMIC DNA]</scope>
    <source>
        <strain evidence="11 12">V47-23a</strain>
    </source>
</reference>
<dbReference type="InterPro" id="IPR001468">
    <property type="entry name" value="Indole-3-GlycerolPSynthase_CS"/>
</dbReference>
<name>A0A372LSE4_9BACI</name>
<dbReference type="OrthoDB" id="9804217at2"/>
<dbReference type="CDD" id="cd00331">
    <property type="entry name" value="IGPS"/>
    <property type="match status" value="1"/>
</dbReference>
<dbReference type="InterPro" id="IPR013798">
    <property type="entry name" value="Indole-3-glycerol_P_synth_dom"/>
</dbReference>
<dbReference type="PANTHER" id="PTHR22854:SF2">
    <property type="entry name" value="INDOLE-3-GLYCEROL-PHOSPHATE SYNTHASE"/>
    <property type="match status" value="1"/>
</dbReference>
<feature type="domain" description="Indole-3-glycerol phosphate synthase" evidence="10">
    <location>
        <begin position="5"/>
        <end position="253"/>
    </location>
</feature>
<protein>
    <recommendedName>
        <fullName evidence="9">Indole-3-glycerol phosphate synthase</fullName>
        <shortName evidence="9">IGPS</shortName>
        <ecNumber evidence="9">4.1.1.48</ecNumber>
    </recommendedName>
</protein>
<dbReference type="PROSITE" id="PS00614">
    <property type="entry name" value="IGPS"/>
    <property type="match status" value="1"/>
</dbReference>
<sequence>MATILDKILLQKEKEVEKLKQHGLPSINIGSRETVSLYDHLRVASTLSIIAEIKRASPSKGDINPNVIPFLQAALYEKNGAAAISVLTDETFFKGSFTDLAEVRPHVQTPILCKDFIIDEIQIDLAKQAGADVVLLIVAALTQDRLSSLYRYARAKGLDVLVEVHSEAELEAALNIGARIIGANNRNLKTFEVDLAITEKIGRVLHQSDAFFISESGIKTREDVLRVKEAGARGILVGESLMTSGSLEESFQNLTVVV</sequence>
<evidence type="ECO:0000313" key="12">
    <source>
        <dbReference type="Proteomes" id="UP000264541"/>
    </source>
</evidence>
<dbReference type="Gene3D" id="3.20.20.70">
    <property type="entry name" value="Aldolase class I"/>
    <property type="match status" value="1"/>
</dbReference>
<keyword evidence="6 9" id="KW-0822">Tryptophan biosynthesis</keyword>
<dbReference type="UniPathway" id="UPA00035">
    <property type="reaction ID" value="UER00043"/>
</dbReference>
<dbReference type="RefSeq" id="WP_117325345.1">
    <property type="nucleotide sequence ID" value="NZ_QVTE01000008.1"/>
</dbReference>
<dbReference type="InterPro" id="IPR045186">
    <property type="entry name" value="Indole-3-glycerol_P_synth"/>
</dbReference>
<evidence type="ECO:0000313" key="11">
    <source>
        <dbReference type="EMBL" id="RFU71119.1"/>
    </source>
</evidence>
<dbReference type="FunFam" id="3.20.20.70:FF:000024">
    <property type="entry name" value="Indole-3-glycerol phosphate synthase"/>
    <property type="match status" value="1"/>
</dbReference>
<dbReference type="NCBIfam" id="NF001371">
    <property type="entry name" value="PRK00278.1-3"/>
    <property type="match status" value="1"/>
</dbReference>
<evidence type="ECO:0000256" key="3">
    <source>
        <dbReference type="ARBA" id="ARBA00008737"/>
    </source>
</evidence>
<comment type="pathway">
    <text evidence="2 9">Amino-acid biosynthesis; L-tryptophan biosynthesis; L-tryptophan from chorismate: step 4/5.</text>
</comment>
<dbReference type="Pfam" id="PF00218">
    <property type="entry name" value="IGPS"/>
    <property type="match status" value="1"/>
</dbReference>
<keyword evidence="12" id="KW-1185">Reference proteome</keyword>
<dbReference type="EC" id="4.1.1.48" evidence="9"/>
<gene>
    <name evidence="9 11" type="primary">trpC</name>
    <name evidence="11" type="ORF">D0469_04050</name>
</gene>
<dbReference type="InterPro" id="IPR013785">
    <property type="entry name" value="Aldolase_TIM"/>
</dbReference>
<evidence type="ECO:0000256" key="6">
    <source>
        <dbReference type="ARBA" id="ARBA00022822"/>
    </source>
</evidence>
<evidence type="ECO:0000256" key="5">
    <source>
        <dbReference type="ARBA" id="ARBA00022793"/>
    </source>
</evidence>
<dbReference type="Proteomes" id="UP000264541">
    <property type="component" value="Unassembled WGS sequence"/>
</dbReference>
<evidence type="ECO:0000256" key="8">
    <source>
        <dbReference type="ARBA" id="ARBA00023239"/>
    </source>
</evidence>
<dbReference type="HAMAP" id="MF_00134_B">
    <property type="entry name" value="IGPS_B"/>
    <property type="match status" value="1"/>
</dbReference>
<evidence type="ECO:0000259" key="10">
    <source>
        <dbReference type="Pfam" id="PF00218"/>
    </source>
</evidence>
<comment type="catalytic activity">
    <reaction evidence="1 9">
        <text>1-(2-carboxyphenylamino)-1-deoxy-D-ribulose 5-phosphate + H(+) = (1S,2R)-1-C-(indol-3-yl)glycerol 3-phosphate + CO2 + H2O</text>
        <dbReference type="Rhea" id="RHEA:23476"/>
        <dbReference type="ChEBI" id="CHEBI:15377"/>
        <dbReference type="ChEBI" id="CHEBI:15378"/>
        <dbReference type="ChEBI" id="CHEBI:16526"/>
        <dbReference type="ChEBI" id="CHEBI:58613"/>
        <dbReference type="ChEBI" id="CHEBI:58866"/>
        <dbReference type="EC" id="4.1.1.48"/>
    </reaction>
</comment>
<dbReference type="NCBIfam" id="NF001377">
    <property type="entry name" value="PRK00278.2-4"/>
    <property type="match status" value="1"/>
</dbReference>
<dbReference type="AlphaFoldDB" id="A0A372LSE4"/>